<evidence type="ECO:0000259" key="8">
    <source>
        <dbReference type="Pfam" id="PF00892"/>
    </source>
</evidence>
<feature type="domain" description="EamA" evidence="8">
    <location>
        <begin position="194"/>
        <end position="328"/>
    </location>
</feature>
<feature type="transmembrane region" description="Helical" evidence="7">
    <location>
        <begin position="226"/>
        <end position="245"/>
    </location>
</feature>
<keyword evidence="4 7" id="KW-0812">Transmembrane</keyword>
<evidence type="ECO:0000256" key="1">
    <source>
        <dbReference type="ARBA" id="ARBA00004651"/>
    </source>
</evidence>
<feature type="transmembrane region" description="Helical" evidence="7">
    <location>
        <begin position="313"/>
        <end position="329"/>
    </location>
</feature>
<evidence type="ECO:0000313" key="10">
    <source>
        <dbReference type="Proteomes" id="UP000269573"/>
    </source>
</evidence>
<dbReference type="PANTHER" id="PTHR42920">
    <property type="entry name" value="OS03G0707200 PROTEIN-RELATED"/>
    <property type="match status" value="1"/>
</dbReference>
<reference evidence="9 10" key="1">
    <citation type="submission" date="2018-10" db="EMBL/GenBank/DDBJ databases">
        <title>Phylogenomics of Brevibacillus.</title>
        <authorList>
            <person name="Dunlap C."/>
        </authorList>
    </citation>
    <scope>NUCLEOTIDE SEQUENCE [LARGE SCALE GENOMIC DNA]</scope>
    <source>
        <strain evidence="9 10">JCM 15774</strain>
    </source>
</reference>
<dbReference type="InterPro" id="IPR051258">
    <property type="entry name" value="Diverse_Substrate_Transporter"/>
</dbReference>
<dbReference type="PANTHER" id="PTHR42920:SF5">
    <property type="entry name" value="EAMA DOMAIN-CONTAINING PROTEIN"/>
    <property type="match status" value="1"/>
</dbReference>
<feature type="transmembrane region" description="Helical" evidence="7">
    <location>
        <begin position="142"/>
        <end position="161"/>
    </location>
</feature>
<feature type="transmembrane region" description="Helical" evidence="7">
    <location>
        <begin position="168"/>
        <end position="185"/>
    </location>
</feature>
<gene>
    <name evidence="9" type="ORF">EDM59_15710</name>
</gene>
<evidence type="ECO:0000256" key="5">
    <source>
        <dbReference type="ARBA" id="ARBA00022989"/>
    </source>
</evidence>
<feature type="transmembrane region" description="Helical" evidence="7">
    <location>
        <begin position="257"/>
        <end position="276"/>
    </location>
</feature>
<comment type="caution">
    <text evidence="9">The sequence shown here is derived from an EMBL/GenBank/DDBJ whole genome shotgun (WGS) entry which is preliminary data.</text>
</comment>
<evidence type="ECO:0000256" key="6">
    <source>
        <dbReference type="ARBA" id="ARBA00023136"/>
    </source>
</evidence>
<evidence type="ECO:0000256" key="3">
    <source>
        <dbReference type="ARBA" id="ARBA00022475"/>
    </source>
</evidence>
<dbReference type="GO" id="GO:0005886">
    <property type="term" value="C:plasma membrane"/>
    <property type="evidence" value="ECO:0007669"/>
    <property type="project" value="UniProtKB-SubCell"/>
</dbReference>
<dbReference type="InterPro" id="IPR000620">
    <property type="entry name" value="EamA_dom"/>
</dbReference>
<dbReference type="EMBL" id="RHHU01000010">
    <property type="protein sequence ID" value="RNB83957.1"/>
    <property type="molecule type" value="Genomic_DNA"/>
</dbReference>
<dbReference type="SUPFAM" id="SSF103481">
    <property type="entry name" value="Multidrug resistance efflux transporter EmrE"/>
    <property type="match status" value="2"/>
</dbReference>
<dbReference type="AlphaFoldDB" id="A0A3M8D9C5"/>
<dbReference type="Pfam" id="PF00892">
    <property type="entry name" value="EamA"/>
    <property type="match status" value="2"/>
</dbReference>
<dbReference type="Proteomes" id="UP000269573">
    <property type="component" value="Unassembled WGS sequence"/>
</dbReference>
<protein>
    <submittedName>
        <fullName evidence="9">DMT family transporter</fullName>
    </submittedName>
</protein>
<keyword evidence="10" id="KW-1185">Reference proteome</keyword>
<feature type="transmembrane region" description="Helical" evidence="7">
    <location>
        <begin position="197"/>
        <end position="214"/>
    </location>
</feature>
<dbReference type="InterPro" id="IPR037185">
    <property type="entry name" value="EmrE-like"/>
</dbReference>
<evidence type="ECO:0000256" key="4">
    <source>
        <dbReference type="ARBA" id="ARBA00022692"/>
    </source>
</evidence>
<feature type="transmembrane region" description="Helical" evidence="7">
    <location>
        <begin position="86"/>
        <end position="106"/>
    </location>
</feature>
<feature type="transmembrane region" description="Helical" evidence="7">
    <location>
        <begin position="54"/>
        <end position="74"/>
    </location>
</feature>
<sequence>MWKEEAGGLYTKEIGIFNERMSGIVQNYLKSQSAFENSLHKWRRIAQSIWNSHWTADISLLLIAMIWGSNYMVIKGVVETVPVFQLLFIRFTLTAIIMLPFTFKVLRHADRSAWTSGMILGLILGATYFLETFGLTSTSASNAGFIIGMYVVLVPVLDHLIHGRLLKISLAGVLLLSITGTTLLTMKNGFDPKIGDVLVLAAAFGYAIQMIMAKKLTAGKTMDSRALTVIQFSTVAIVSGLLSLSQPSSWSYLTPSFWLAIGYLVVFGTMFAYYIQLVMIRRTSPSRVALLMSSEPMFAAIFSILIAGEHLSVWQFIGGLCIITGILLGRRFQE</sequence>
<feature type="transmembrane region" description="Helical" evidence="7">
    <location>
        <begin position="288"/>
        <end position="307"/>
    </location>
</feature>
<keyword evidence="5 7" id="KW-1133">Transmembrane helix</keyword>
<evidence type="ECO:0000256" key="7">
    <source>
        <dbReference type="SAM" id="Phobius"/>
    </source>
</evidence>
<comment type="similarity">
    <text evidence="2">Belongs to the EamA transporter family.</text>
</comment>
<evidence type="ECO:0000256" key="2">
    <source>
        <dbReference type="ARBA" id="ARBA00007362"/>
    </source>
</evidence>
<feature type="domain" description="EamA" evidence="8">
    <location>
        <begin position="56"/>
        <end position="185"/>
    </location>
</feature>
<name>A0A3M8D9C5_9BACL</name>
<keyword evidence="3" id="KW-1003">Cell membrane</keyword>
<accession>A0A3M8D9C5</accession>
<comment type="subcellular location">
    <subcellularLocation>
        <location evidence="1">Cell membrane</location>
        <topology evidence="1">Multi-pass membrane protein</topology>
    </subcellularLocation>
</comment>
<organism evidence="9 10">
    <name type="scientific">Brevibacillus nitrificans</name>
    <dbReference type="NCBI Taxonomy" id="651560"/>
    <lineage>
        <taxon>Bacteria</taxon>
        <taxon>Bacillati</taxon>
        <taxon>Bacillota</taxon>
        <taxon>Bacilli</taxon>
        <taxon>Bacillales</taxon>
        <taxon>Paenibacillaceae</taxon>
        <taxon>Brevibacillus</taxon>
    </lineage>
</organism>
<feature type="transmembrane region" description="Helical" evidence="7">
    <location>
        <begin position="113"/>
        <end position="130"/>
    </location>
</feature>
<keyword evidence="6 7" id="KW-0472">Membrane</keyword>
<evidence type="ECO:0000313" key="9">
    <source>
        <dbReference type="EMBL" id="RNB83957.1"/>
    </source>
</evidence>
<proteinExistence type="inferred from homology"/>